<evidence type="ECO:0000256" key="10">
    <source>
        <dbReference type="SAM" id="MobiDB-lite"/>
    </source>
</evidence>
<evidence type="ECO:0000259" key="12">
    <source>
        <dbReference type="Pfam" id="PF07715"/>
    </source>
</evidence>
<feature type="region of interest" description="Disordered" evidence="10">
    <location>
        <begin position="252"/>
        <end position="277"/>
    </location>
</feature>
<dbReference type="InterPro" id="IPR012910">
    <property type="entry name" value="Plug_dom"/>
</dbReference>
<reference evidence="13 14" key="1">
    <citation type="journal article" date="2014" name="Int. J. Syst. Evol. Microbiol.">
        <title>Complete genome sequence of Corynebacterium casei LMG S-19264T (=DSM 44701T), isolated from a smear-ripened cheese.</title>
        <authorList>
            <consortium name="US DOE Joint Genome Institute (JGI-PGF)"/>
            <person name="Walter F."/>
            <person name="Albersmeier A."/>
            <person name="Kalinowski J."/>
            <person name="Ruckert C."/>
        </authorList>
    </citation>
    <scope>NUCLEOTIDE SEQUENCE [LARGE SCALE GENOMIC DNA]</scope>
    <source>
        <strain evidence="13 14">NBRC 110095</strain>
    </source>
</reference>
<evidence type="ECO:0000256" key="7">
    <source>
        <dbReference type="ARBA" id="ARBA00023237"/>
    </source>
</evidence>
<sequence>MKDVKTAGIKGIYAPQEAIEKLIEGQQLKPIILSPNVIALKAVKIPSTTTAISASEGEFEELTVVDSILVGSRIGDSNAGYTASIDVINSPTLELSGAQSLIDFFKFTPAVTGNSTSTSVSNGGNGTSTVTLRGLPANNTLVLINGQRVAFNGLSGDSVDLNSIPPSAIERIEILKDGASAYYGSDAIAGVVNIVLRNQQEGFTVEQYYGQTYYEDLRTRNTIISGGHKTGDWSFYGNANFLDQSGINSRDRDFSASADARNQGGSDTRSSTTPTARISLNNGQTVTLDVNTDRGGISTLDERSESARYRDVTEEDLFNYLQYTSSTSPIEQTNLYLSGQYTPSSTFTFQANAAYSQTESTINLAPLPLSTGRNQISPITVSSENRFNPFEEDITDIRRRVLEAGNRVQEFTSESTRFNISADGSHHGINWSSAAYWSKSEANRHSFGIASGNRVRRALGPSRDCQGREIDGCTPLNLFGSPGSITQEQLDYILTENELKGFTRIHGLHTAIDWEVGEWWSAGPVLAAAGIDWRMERIRSRSSAPDDDFLIGQNDVSDTNGSRQIQEVFAEIHIPILKHEPYAESLDLNIALRASQYSDFGNNTSPHLSIGYSPTPNWVLRANFSKGFRAPSLDELQREGLQTQAALNDPCANPDNVEVLPGCTQQSDPTVSQFLTIFQGDEDLQPEKSINRSAGIVWQSTVNDNNDLKISADYFSISQKDVINTNPQFIVNENAETGRYRDLVQRNAEGDITKIFAPHINIGQLDVQGIDLSLNYQHTSKHRGVFNYTFNAVNLHEFTEKIADGETPRNLVGFYVDSAAEGYGTIPKWKASAGFEWRKNKITLAYNMHYLDSLKETPPRFNQARKIESWTTHNAQLNIKNVWKKNLNFTFGIDNITNEEPPFVDSSINDNYDPYSYNAKQMFWYLKLGYRFQ</sequence>
<proteinExistence type="inferred from homology"/>
<dbReference type="Pfam" id="PF00593">
    <property type="entry name" value="TonB_dep_Rec_b-barrel"/>
    <property type="match status" value="1"/>
</dbReference>
<feature type="domain" description="TonB-dependent receptor-like beta-barrel" evidence="11">
    <location>
        <begin position="399"/>
        <end position="896"/>
    </location>
</feature>
<accession>A0AA37T4L7</accession>
<evidence type="ECO:0000256" key="6">
    <source>
        <dbReference type="ARBA" id="ARBA00023136"/>
    </source>
</evidence>
<evidence type="ECO:0000256" key="2">
    <source>
        <dbReference type="ARBA" id="ARBA00022448"/>
    </source>
</evidence>
<keyword evidence="5 9" id="KW-0798">TonB box</keyword>
<keyword evidence="3 8" id="KW-1134">Transmembrane beta strand</keyword>
<organism evidence="13 14">
    <name type="scientific">Marinibactrum halimedae</name>
    <dbReference type="NCBI Taxonomy" id="1444977"/>
    <lineage>
        <taxon>Bacteria</taxon>
        <taxon>Pseudomonadati</taxon>
        <taxon>Pseudomonadota</taxon>
        <taxon>Gammaproteobacteria</taxon>
        <taxon>Cellvibrionales</taxon>
        <taxon>Cellvibrionaceae</taxon>
        <taxon>Marinibactrum</taxon>
    </lineage>
</organism>
<evidence type="ECO:0000256" key="5">
    <source>
        <dbReference type="ARBA" id="ARBA00023077"/>
    </source>
</evidence>
<evidence type="ECO:0000256" key="4">
    <source>
        <dbReference type="ARBA" id="ARBA00022692"/>
    </source>
</evidence>
<name>A0AA37T4L7_9GAMM</name>
<evidence type="ECO:0000313" key="14">
    <source>
        <dbReference type="Proteomes" id="UP001156870"/>
    </source>
</evidence>
<feature type="domain" description="TonB-dependent receptor plug" evidence="12">
    <location>
        <begin position="82"/>
        <end position="191"/>
    </location>
</feature>
<keyword evidence="13" id="KW-0675">Receptor</keyword>
<dbReference type="PANTHER" id="PTHR47234">
    <property type="match status" value="1"/>
</dbReference>
<gene>
    <name evidence="13" type="primary">btuB_1</name>
    <name evidence="13" type="ORF">GCM10007877_12750</name>
</gene>
<keyword evidence="14" id="KW-1185">Reference proteome</keyword>
<evidence type="ECO:0000313" key="13">
    <source>
        <dbReference type="EMBL" id="GLS25561.1"/>
    </source>
</evidence>
<dbReference type="InterPro" id="IPR037066">
    <property type="entry name" value="Plug_dom_sf"/>
</dbReference>
<keyword evidence="4 8" id="KW-0812">Transmembrane</keyword>
<protein>
    <submittedName>
        <fullName evidence="13">TonB-dependent receptor</fullName>
    </submittedName>
</protein>
<dbReference type="Pfam" id="PF07715">
    <property type="entry name" value="Plug"/>
    <property type="match status" value="1"/>
</dbReference>
<dbReference type="GO" id="GO:0009279">
    <property type="term" value="C:cell outer membrane"/>
    <property type="evidence" value="ECO:0007669"/>
    <property type="project" value="UniProtKB-SubCell"/>
</dbReference>
<evidence type="ECO:0000256" key="1">
    <source>
        <dbReference type="ARBA" id="ARBA00004571"/>
    </source>
</evidence>
<dbReference type="InterPro" id="IPR000531">
    <property type="entry name" value="Beta-barrel_TonB"/>
</dbReference>
<dbReference type="InterPro" id="IPR039426">
    <property type="entry name" value="TonB-dep_rcpt-like"/>
</dbReference>
<dbReference type="PROSITE" id="PS52016">
    <property type="entry name" value="TONB_DEPENDENT_REC_3"/>
    <property type="match status" value="1"/>
</dbReference>
<dbReference type="AlphaFoldDB" id="A0AA37T4L7"/>
<comment type="subcellular location">
    <subcellularLocation>
        <location evidence="1 8">Cell outer membrane</location>
        <topology evidence="1 8">Multi-pass membrane protein</topology>
    </subcellularLocation>
</comment>
<dbReference type="SUPFAM" id="SSF56935">
    <property type="entry name" value="Porins"/>
    <property type="match status" value="1"/>
</dbReference>
<keyword evidence="7 8" id="KW-0998">Cell outer membrane</keyword>
<dbReference type="Proteomes" id="UP001156870">
    <property type="component" value="Unassembled WGS sequence"/>
</dbReference>
<comment type="caution">
    <text evidence="13">The sequence shown here is derived from an EMBL/GenBank/DDBJ whole genome shotgun (WGS) entry which is preliminary data.</text>
</comment>
<keyword evidence="6 8" id="KW-0472">Membrane</keyword>
<comment type="similarity">
    <text evidence="8 9">Belongs to the TonB-dependent receptor family.</text>
</comment>
<dbReference type="Gene3D" id="2.40.170.20">
    <property type="entry name" value="TonB-dependent receptor, beta-barrel domain"/>
    <property type="match status" value="1"/>
</dbReference>
<dbReference type="EMBL" id="BSPD01000030">
    <property type="protein sequence ID" value="GLS25561.1"/>
    <property type="molecule type" value="Genomic_DNA"/>
</dbReference>
<evidence type="ECO:0000256" key="8">
    <source>
        <dbReference type="PROSITE-ProRule" id="PRU01360"/>
    </source>
</evidence>
<keyword evidence="2 8" id="KW-0813">Transport</keyword>
<dbReference type="InterPro" id="IPR036942">
    <property type="entry name" value="Beta-barrel_TonB_sf"/>
</dbReference>
<dbReference type="PANTHER" id="PTHR47234:SF2">
    <property type="entry name" value="TONB-DEPENDENT RECEPTOR"/>
    <property type="match status" value="1"/>
</dbReference>
<evidence type="ECO:0000259" key="11">
    <source>
        <dbReference type="Pfam" id="PF00593"/>
    </source>
</evidence>
<evidence type="ECO:0000256" key="3">
    <source>
        <dbReference type="ARBA" id="ARBA00022452"/>
    </source>
</evidence>
<dbReference type="CDD" id="cd01347">
    <property type="entry name" value="ligand_gated_channel"/>
    <property type="match status" value="1"/>
</dbReference>
<feature type="compositionally biased region" description="Polar residues" evidence="10">
    <location>
        <begin position="263"/>
        <end position="277"/>
    </location>
</feature>
<evidence type="ECO:0000256" key="9">
    <source>
        <dbReference type="RuleBase" id="RU003357"/>
    </source>
</evidence>
<dbReference type="Gene3D" id="2.170.130.10">
    <property type="entry name" value="TonB-dependent receptor, plug domain"/>
    <property type="match status" value="1"/>
</dbReference>